<dbReference type="GO" id="GO:0090374">
    <property type="term" value="P:oligopeptide export from mitochondrion"/>
    <property type="evidence" value="ECO:0007669"/>
    <property type="project" value="TreeGrafter"/>
</dbReference>
<reference evidence="10" key="1">
    <citation type="submission" date="2016-06" db="UniProtKB">
        <authorList>
            <consortium name="WormBaseParasite"/>
        </authorList>
    </citation>
    <scope>IDENTIFICATION</scope>
</reference>
<dbReference type="InterPro" id="IPR003439">
    <property type="entry name" value="ABC_transporter-like_ATP-bd"/>
</dbReference>
<evidence type="ECO:0000313" key="8">
    <source>
        <dbReference type="EMBL" id="VDM28966.1"/>
    </source>
</evidence>
<evidence type="ECO:0000256" key="4">
    <source>
        <dbReference type="ARBA" id="ARBA00022737"/>
    </source>
</evidence>
<feature type="domain" description="ABC transporter" evidence="7">
    <location>
        <begin position="63"/>
        <end position="104"/>
    </location>
</feature>
<dbReference type="GO" id="GO:0016887">
    <property type="term" value="F:ATP hydrolysis activity"/>
    <property type="evidence" value="ECO:0007669"/>
    <property type="project" value="InterPro"/>
</dbReference>
<dbReference type="WBParaSite" id="TCNE_0000324901-mRNA-1">
    <property type="protein sequence ID" value="TCNE_0000324901-mRNA-1"/>
    <property type="gene ID" value="TCNE_0000324901"/>
</dbReference>
<dbReference type="AlphaFoldDB" id="A0A183U429"/>
<evidence type="ECO:0000256" key="2">
    <source>
        <dbReference type="ARBA" id="ARBA00022448"/>
    </source>
</evidence>
<keyword evidence="6" id="KW-0472">Membrane</keyword>
<accession>A0A183U429</accession>
<keyword evidence="9" id="KW-1185">Reference proteome</keyword>
<evidence type="ECO:0000256" key="3">
    <source>
        <dbReference type="ARBA" id="ARBA00022692"/>
    </source>
</evidence>
<organism evidence="9 10">
    <name type="scientific">Toxocara canis</name>
    <name type="common">Canine roundworm</name>
    <dbReference type="NCBI Taxonomy" id="6265"/>
    <lineage>
        <taxon>Eukaryota</taxon>
        <taxon>Metazoa</taxon>
        <taxon>Ecdysozoa</taxon>
        <taxon>Nematoda</taxon>
        <taxon>Chromadorea</taxon>
        <taxon>Rhabditida</taxon>
        <taxon>Spirurina</taxon>
        <taxon>Ascaridomorpha</taxon>
        <taxon>Ascaridoidea</taxon>
        <taxon>Toxocaridae</taxon>
        <taxon>Toxocara</taxon>
    </lineage>
</organism>
<dbReference type="InterPro" id="IPR036640">
    <property type="entry name" value="ABC1_TM_sf"/>
</dbReference>
<dbReference type="Gene3D" id="1.20.1560.10">
    <property type="entry name" value="ABC transporter type 1, transmembrane domain"/>
    <property type="match status" value="1"/>
</dbReference>
<dbReference type="Pfam" id="PF00005">
    <property type="entry name" value="ABC_tran"/>
    <property type="match status" value="1"/>
</dbReference>
<reference evidence="8 9" key="2">
    <citation type="submission" date="2018-11" db="EMBL/GenBank/DDBJ databases">
        <authorList>
            <consortium name="Pathogen Informatics"/>
        </authorList>
    </citation>
    <scope>NUCLEOTIDE SEQUENCE [LARGE SCALE GENOMIC DNA]</scope>
</reference>
<comment type="subcellular location">
    <subcellularLocation>
        <location evidence="1">Membrane</location>
        <topology evidence="1">Multi-pass membrane protein</topology>
    </subcellularLocation>
</comment>
<keyword evidence="3" id="KW-0812">Transmembrane</keyword>
<proteinExistence type="predicted"/>
<dbReference type="PANTHER" id="PTHR43394">
    <property type="entry name" value="ATP-DEPENDENT PERMEASE MDL1, MITOCHONDRIAL"/>
    <property type="match status" value="1"/>
</dbReference>
<dbReference type="InterPro" id="IPR039421">
    <property type="entry name" value="Type_1_exporter"/>
</dbReference>
<dbReference type="GO" id="GO:0005743">
    <property type="term" value="C:mitochondrial inner membrane"/>
    <property type="evidence" value="ECO:0007669"/>
    <property type="project" value="TreeGrafter"/>
</dbReference>
<evidence type="ECO:0000256" key="1">
    <source>
        <dbReference type="ARBA" id="ARBA00004141"/>
    </source>
</evidence>
<name>A0A183U429_TOXCA</name>
<evidence type="ECO:0000256" key="6">
    <source>
        <dbReference type="ARBA" id="ARBA00023136"/>
    </source>
</evidence>
<dbReference type="PANTHER" id="PTHR43394:SF11">
    <property type="entry name" value="ATP-BINDING CASSETTE TRANSPORTER"/>
    <property type="match status" value="1"/>
</dbReference>
<dbReference type="SUPFAM" id="SSF52540">
    <property type="entry name" value="P-loop containing nucleoside triphosphate hydrolases"/>
    <property type="match status" value="1"/>
</dbReference>
<gene>
    <name evidence="8" type="ORF">TCNE_LOCUS3249</name>
</gene>
<keyword evidence="4" id="KW-0677">Repeat</keyword>
<dbReference type="GO" id="GO:0005524">
    <property type="term" value="F:ATP binding"/>
    <property type="evidence" value="ECO:0007669"/>
    <property type="project" value="InterPro"/>
</dbReference>
<dbReference type="GO" id="GO:0015421">
    <property type="term" value="F:ABC-type oligopeptide transporter activity"/>
    <property type="evidence" value="ECO:0007669"/>
    <property type="project" value="TreeGrafter"/>
</dbReference>
<keyword evidence="2" id="KW-0813">Transport</keyword>
<dbReference type="EMBL" id="UYWY01003970">
    <property type="protein sequence ID" value="VDM28966.1"/>
    <property type="molecule type" value="Genomic_DNA"/>
</dbReference>
<protein>
    <submittedName>
        <fullName evidence="10">ABC transporter domain-containing protein</fullName>
    </submittedName>
</protein>
<dbReference type="Gene3D" id="3.40.50.300">
    <property type="entry name" value="P-loop containing nucleotide triphosphate hydrolases"/>
    <property type="match status" value="1"/>
</dbReference>
<keyword evidence="5" id="KW-1133">Transmembrane helix</keyword>
<evidence type="ECO:0000313" key="10">
    <source>
        <dbReference type="WBParaSite" id="TCNE_0000324901-mRNA-1"/>
    </source>
</evidence>
<evidence type="ECO:0000313" key="9">
    <source>
        <dbReference type="Proteomes" id="UP000050794"/>
    </source>
</evidence>
<evidence type="ECO:0000259" key="7">
    <source>
        <dbReference type="Pfam" id="PF00005"/>
    </source>
</evidence>
<dbReference type="InterPro" id="IPR027417">
    <property type="entry name" value="P-loop_NTPase"/>
</dbReference>
<evidence type="ECO:0000256" key="5">
    <source>
        <dbReference type="ARBA" id="ARBA00022989"/>
    </source>
</evidence>
<dbReference type="Proteomes" id="UP000050794">
    <property type="component" value="Unassembled WGS sequence"/>
</dbReference>
<sequence>MLSGCLNSFFGASSSVDSVLRLVYARKLQKDATGGDAKAELHGNVAFRNVRFCYPSRPEQTILNGLTFHASKGQTIALVGPSGSGKSTVISLLERFYDPSTGIIVSFASIVLFPLEEFPLRLGYSCNRFPLPPN</sequence>